<accession>A0ABU1JTX9</accession>
<proteinExistence type="predicted"/>
<dbReference type="Proteomes" id="UP001262410">
    <property type="component" value="Unassembled WGS sequence"/>
</dbReference>
<dbReference type="EMBL" id="JAVDPW010000008">
    <property type="protein sequence ID" value="MDR6292072.1"/>
    <property type="molecule type" value="Genomic_DNA"/>
</dbReference>
<feature type="transmembrane region" description="Helical" evidence="8">
    <location>
        <begin position="20"/>
        <end position="41"/>
    </location>
</feature>
<name>A0ABU1JTX9_9PROT</name>
<keyword evidence="3" id="KW-1003">Cell membrane</keyword>
<keyword evidence="2" id="KW-0813">Transport</keyword>
<dbReference type="PANTHER" id="PTHR32196:SF21">
    <property type="entry name" value="ABC TRANSPORTER PERMEASE PROTEIN YPHD-RELATED"/>
    <property type="match status" value="1"/>
</dbReference>
<keyword evidence="9" id="KW-0762">Sugar transport</keyword>
<evidence type="ECO:0000256" key="3">
    <source>
        <dbReference type="ARBA" id="ARBA00022475"/>
    </source>
</evidence>
<keyword evidence="4" id="KW-0997">Cell inner membrane</keyword>
<evidence type="ECO:0000313" key="9">
    <source>
        <dbReference type="EMBL" id="MDR6292072.1"/>
    </source>
</evidence>
<sequence>MTLSEGRSPLLGRLLRRTEFYLVVVILAAVVGLGVATPNFLTLSNFSNLANSYAVTGVLAAGLLVVLISGNIDISFAATTMVAQYLAALFALYVVGKPGLGVPVLDWAIVFAVAMAVGLGLGLVNAVIVSKFRASSIIVTIATMNLFFGLLMFFSRGKQIFNLPPYFFKGILFQLPLPDGGSFRFTIQMLALVLSLLATWALLNQTAIGRQIYALGGNPEAAKRLGFGVFRLHLFVFGYLGVMAGVAAIIHAQLQQQVAPNVLVGRELDVLAAVVLGGASLLGGVGTVLGTVLGIALLAILQNGLIMIGVSSYWTQVCTGLVILVSVCITALSDRMKTRRKSRGVV</sequence>
<keyword evidence="5 8" id="KW-0812">Transmembrane</keyword>
<evidence type="ECO:0000256" key="4">
    <source>
        <dbReference type="ARBA" id="ARBA00022519"/>
    </source>
</evidence>
<feature type="transmembrane region" description="Helical" evidence="8">
    <location>
        <begin position="313"/>
        <end position="333"/>
    </location>
</feature>
<feature type="transmembrane region" description="Helical" evidence="8">
    <location>
        <begin position="107"/>
        <end position="129"/>
    </location>
</feature>
<feature type="transmembrane region" description="Helical" evidence="8">
    <location>
        <begin position="53"/>
        <end position="69"/>
    </location>
</feature>
<dbReference type="RefSeq" id="WP_309797844.1">
    <property type="nucleotide sequence ID" value="NZ_JAVDPW010000008.1"/>
</dbReference>
<feature type="transmembrane region" description="Helical" evidence="8">
    <location>
        <begin position="270"/>
        <end position="301"/>
    </location>
</feature>
<evidence type="ECO:0000313" key="10">
    <source>
        <dbReference type="Proteomes" id="UP001262410"/>
    </source>
</evidence>
<dbReference type="InterPro" id="IPR001851">
    <property type="entry name" value="ABC_transp_permease"/>
</dbReference>
<comment type="subcellular location">
    <subcellularLocation>
        <location evidence="1">Cell membrane</location>
        <topology evidence="1">Multi-pass membrane protein</topology>
    </subcellularLocation>
</comment>
<reference evidence="9 10" key="1">
    <citation type="submission" date="2023-07" db="EMBL/GenBank/DDBJ databases">
        <title>Sorghum-associated microbial communities from plants grown in Nebraska, USA.</title>
        <authorList>
            <person name="Schachtman D."/>
        </authorList>
    </citation>
    <scope>NUCLEOTIDE SEQUENCE [LARGE SCALE GENOMIC DNA]</scope>
    <source>
        <strain evidence="9 10">584</strain>
    </source>
</reference>
<keyword evidence="6 8" id="KW-1133">Transmembrane helix</keyword>
<evidence type="ECO:0000256" key="1">
    <source>
        <dbReference type="ARBA" id="ARBA00004651"/>
    </source>
</evidence>
<evidence type="ECO:0000256" key="2">
    <source>
        <dbReference type="ARBA" id="ARBA00022448"/>
    </source>
</evidence>
<dbReference type="PANTHER" id="PTHR32196">
    <property type="entry name" value="ABC TRANSPORTER PERMEASE PROTEIN YPHD-RELATED-RELATED"/>
    <property type="match status" value="1"/>
</dbReference>
<feature type="transmembrane region" description="Helical" evidence="8">
    <location>
        <begin position="76"/>
        <end position="95"/>
    </location>
</feature>
<comment type="caution">
    <text evidence="9">The sequence shown here is derived from an EMBL/GenBank/DDBJ whole genome shotgun (WGS) entry which is preliminary data.</text>
</comment>
<evidence type="ECO:0000256" key="6">
    <source>
        <dbReference type="ARBA" id="ARBA00022989"/>
    </source>
</evidence>
<dbReference type="Pfam" id="PF02653">
    <property type="entry name" value="BPD_transp_2"/>
    <property type="match status" value="1"/>
</dbReference>
<dbReference type="CDD" id="cd06579">
    <property type="entry name" value="TM_PBP1_transp_AraH_like"/>
    <property type="match status" value="1"/>
</dbReference>
<evidence type="ECO:0000256" key="5">
    <source>
        <dbReference type="ARBA" id="ARBA00022692"/>
    </source>
</evidence>
<keyword evidence="10" id="KW-1185">Reference proteome</keyword>
<feature type="transmembrane region" description="Helical" evidence="8">
    <location>
        <begin position="136"/>
        <end position="154"/>
    </location>
</feature>
<gene>
    <name evidence="9" type="ORF">E9232_004610</name>
</gene>
<organism evidence="9 10">
    <name type="scientific">Inquilinus ginsengisoli</name>
    <dbReference type="NCBI Taxonomy" id="363840"/>
    <lineage>
        <taxon>Bacteria</taxon>
        <taxon>Pseudomonadati</taxon>
        <taxon>Pseudomonadota</taxon>
        <taxon>Alphaproteobacteria</taxon>
        <taxon>Rhodospirillales</taxon>
        <taxon>Rhodospirillaceae</taxon>
        <taxon>Inquilinus</taxon>
    </lineage>
</organism>
<protein>
    <submittedName>
        <fullName evidence="9">Simple sugar transport system permease protein</fullName>
    </submittedName>
</protein>
<evidence type="ECO:0000256" key="7">
    <source>
        <dbReference type="ARBA" id="ARBA00023136"/>
    </source>
</evidence>
<feature type="transmembrane region" description="Helical" evidence="8">
    <location>
        <begin position="228"/>
        <end position="250"/>
    </location>
</feature>
<evidence type="ECO:0000256" key="8">
    <source>
        <dbReference type="SAM" id="Phobius"/>
    </source>
</evidence>
<keyword evidence="7 8" id="KW-0472">Membrane</keyword>
<feature type="transmembrane region" description="Helical" evidence="8">
    <location>
        <begin position="189"/>
        <end position="208"/>
    </location>
</feature>